<sequence length="45" mass="5114">MNEFKKEVQSPTNDVVDSAKGFLFSFIFFFVIFAIGVGVRLIEIL</sequence>
<evidence type="ECO:0000256" key="1">
    <source>
        <dbReference type="SAM" id="Phobius"/>
    </source>
</evidence>
<accession>A0A0A2TG96</accession>
<organism evidence="2 3">
    <name type="scientific">Pontibacillus yanchengensis Y32</name>
    <dbReference type="NCBI Taxonomy" id="1385514"/>
    <lineage>
        <taxon>Bacteria</taxon>
        <taxon>Bacillati</taxon>
        <taxon>Bacillota</taxon>
        <taxon>Bacilli</taxon>
        <taxon>Bacillales</taxon>
        <taxon>Bacillaceae</taxon>
        <taxon>Pontibacillus</taxon>
    </lineage>
</organism>
<keyword evidence="1" id="KW-1133">Transmembrane helix</keyword>
<comment type="caution">
    <text evidence="2">The sequence shown here is derived from an EMBL/GenBank/DDBJ whole genome shotgun (WGS) entry which is preliminary data.</text>
</comment>
<dbReference type="EMBL" id="AVBF01000017">
    <property type="protein sequence ID" value="KGP73136.1"/>
    <property type="molecule type" value="Genomic_DNA"/>
</dbReference>
<dbReference type="eggNOG" id="ENOG5032PWB">
    <property type="taxonomic scope" value="Bacteria"/>
</dbReference>
<keyword evidence="1" id="KW-0812">Transmembrane</keyword>
<dbReference type="RefSeq" id="WP_036818259.1">
    <property type="nucleotide sequence ID" value="NZ_AVBF01000017.1"/>
</dbReference>
<dbReference type="Proteomes" id="UP000030147">
    <property type="component" value="Unassembled WGS sequence"/>
</dbReference>
<protein>
    <submittedName>
        <fullName evidence="2">Membrane protein</fullName>
    </submittedName>
</protein>
<dbReference type="Pfam" id="PF14141">
    <property type="entry name" value="YqzM"/>
    <property type="match status" value="1"/>
</dbReference>
<reference evidence="2 3" key="1">
    <citation type="journal article" date="2015" name="Stand. Genomic Sci.">
        <title>High quality draft genome sequence of the moderately halophilic bacterium Pontibacillus yanchengensis Y32(T) and comparison among Pontibacillus genomes.</title>
        <authorList>
            <person name="Huang J."/>
            <person name="Qiao Z.X."/>
            <person name="Tang J.W."/>
            <person name="Wang G."/>
        </authorList>
    </citation>
    <scope>NUCLEOTIDE SEQUENCE [LARGE SCALE GENOMIC DNA]</scope>
    <source>
        <strain evidence="2 3">Y32</strain>
    </source>
</reference>
<dbReference type="AlphaFoldDB" id="A0A0A2TG96"/>
<gene>
    <name evidence="2" type="ORF">N782_07130</name>
</gene>
<evidence type="ECO:0000313" key="3">
    <source>
        <dbReference type="Proteomes" id="UP000030147"/>
    </source>
</evidence>
<keyword evidence="3" id="KW-1185">Reference proteome</keyword>
<feature type="transmembrane region" description="Helical" evidence="1">
    <location>
        <begin position="22"/>
        <end position="42"/>
    </location>
</feature>
<name>A0A0A2TG96_9BACI</name>
<keyword evidence="1" id="KW-0472">Membrane</keyword>
<dbReference type="InterPro" id="IPR025416">
    <property type="entry name" value="YqzM"/>
</dbReference>
<evidence type="ECO:0000313" key="2">
    <source>
        <dbReference type="EMBL" id="KGP73136.1"/>
    </source>
</evidence>
<proteinExistence type="predicted"/>